<gene>
    <name evidence="1" type="ORF">R2Q92_13015</name>
</gene>
<comment type="caution">
    <text evidence="1">The sequence shown here is derived from an EMBL/GenBank/DDBJ whole genome shotgun (WGS) entry which is preliminary data.</text>
</comment>
<accession>A0ABU5N9J0</accession>
<evidence type="ECO:0000313" key="2">
    <source>
        <dbReference type="Proteomes" id="UP001291912"/>
    </source>
</evidence>
<name>A0ABU5N9J0_9MICO</name>
<organism evidence="1 2">
    <name type="scientific">Microbacterium aquimaris</name>
    <dbReference type="NCBI Taxonomy" id="459816"/>
    <lineage>
        <taxon>Bacteria</taxon>
        <taxon>Bacillati</taxon>
        <taxon>Actinomycetota</taxon>
        <taxon>Actinomycetes</taxon>
        <taxon>Micrococcales</taxon>
        <taxon>Microbacteriaceae</taxon>
        <taxon>Microbacterium</taxon>
    </lineage>
</organism>
<dbReference type="Gene3D" id="2.30.110.10">
    <property type="entry name" value="Electron Transport, Fmn-binding Protein, Chain A"/>
    <property type="match status" value="1"/>
</dbReference>
<dbReference type="SUPFAM" id="SSF50475">
    <property type="entry name" value="FMN-binding split barrel"/>
    <property type="match status" value="1"/>
</dbReference>
<reference evidence="1 2" key="1">
    <citation type="submission" date="2023-10" db="EMBL/GenBank/DDBJ databases">
        <title>Microbacterium xanthum sp. nov., isolated from seaweed.</title>
        <authorList>
            <person name="Lee S.D."/>
        </authorList>
    </citation>
    <scope>NUCLEOTIDE SEQUENCE [LARGE SCALE GENOMIC DNA]</scope>
    <source>
        <strain evidence="1 2">KCTC 19124</strain>
    </source>
</reference>
<evidence type="ECO:0000313" key="1">
    <source>
        <dbReference type="EMBL" id="MDZ8162754.1"/>
    </source>
</evidence>
<keyword evidence="2" id="KW-1185">Reference proteome</keyword>
<proteinExistence type="predicted"/>
<dbReference type="InterPro" id="IPR012349">
    <property type="entry name" value="Split_barrel_FMN-bd"/>
</dbReference>
<dbReference type="Proteomes" id="UP001291912">
    <property type="component" value="Unassembled WGS sequence"/>
</dbReference>
<protein>
    <submittedName>
        <fullName evidence="1">Pyridoxamine 5'-phosphate oxidase family protein</fullName>
    </submittedName>
</protein>
<dbReference type="InterPro" id="IPR024747">
    <property type="entry name" value="Pyridox_Oxase-rel"/>
</dbReference>
<sequence>MDEFNDAVTVLDEGECWEHLGSHQLGRLVTHVGEVLDVFPVNYVVDGASLVFRTAEGSKLLELTVNDHVLFEVDDWNDERAWSVVARGHAHRLDALTEIEAADRLPLRPWIPTVKFTYVRVVPTELTGRAFARGEEPDRDSVQPG</sequence>
<dbReference type="EMBL" id="JAWJYN010000003">
    <property type="protein sequence ID" value="MDZ8162754.1"/>
    <property type="molecule type" value="Genomic_DNA"/>
</dbReference>
<dbReference type="RefSeq" id="WP_194422880.1">
    <property type="nucleotide sequence ID" value="NZ_BAAAPT010000001.1"/>
</dbReference>
<dbReference type="Pfam" id="PF12900">
    <property type="entry name" value="Pyridox_ox_2"/>
    <property type="match status" value="1"/>
</dbReference>